<sequence>MVHFSCDLCGKDLTPEGTRRFVLKMEAFAAPAPALLQEEDLQDDHVEDMARYLQALEAGLVQEPSPPPERKQMRFDLCSDCYRRFLQDPLRRDALPRFNFSSNN</sequence>
<evidence type="ECO:0000313" key="1">
    <source>
        <dbReference type="EMBL" id="MBA2227359.1"/>
    </source>
</evidence>
<dbReference type="AlphaFoldDB" id="A0A7V8VFZ7"/>
<evidence type="ECO:0000313" key="2">
    <source>
        <dbReference type="Proteomes" id="UP000542342"/>
    </source>
</evidence>
<organism evidence="1 2">
    <name type="scientific">Thermogemmata fonticola</name>
    <dbReference type="NCBI Taxonomy" id="2755323"/>
    <lineage>
        <taxon>Bacteria</taxon>
        <taxon>Pseudomonadati</taxon>
        <taxon>Planctomycetota</taxon>
        <taxon>Planctomycetia</taxon>
        <taxon>Gemmatales</taxon>
        <taxon>Gemmataceae</taxon>
        <taxon>Thermogemmata</taxon>
    </lineage>
</organism>
<dbReference type="EMBL" id="JACEFB010000013">
    <property type="protein sequence ID" value="MBA2227359.1"/>
    <property type="molecule type" value="Genomic_DNA"/>
</dbReference>
<keyword evidence="2" id="KW-1185">Reference proteome</keyword>
<comment type="caution">
    <text evidence="1">The sequence shown here is derived from an EMBL/GenBank/DDBJ whole genome shotgun (WGS) entry which is preliminary data.</text>
</comment>
<dbReference type="RefSeq" id="WP_194539222.1">
    <property type="nucleotide sequence ID" value="NZ_JACEFB010000013.1"/>
</dbReference>
<proteinExistence type="predicted"/>
<reference evidence="1 2" key="1">
    <citation type="submission" date="2020-07" db="EMBL/GenBank/DDBJ databases">
        <title>Thermogemmata thermophila gen. nov., sp. nov., a novel moderate thermophilic planctomycete from a Kamchatka hot spring.</title>
        <authorList>
            <person name="Elcheninov A.G."/>
            <person name="Podosokorskaya O.A."/>
            <person name="Kovaleva O.L."/>
            <person name="Novikov A."/>
            <person name="Bonch-Osmolovskaya E.A."/>
            <person name="Toshchakov S.V."/>
            <person name="Kublanov I.V."/>
        </authorList>
    </citation>
    <scope>NUCLEOTIDE SEQUENCE [LARGE SCALE GENOMIC DNA]</scope>
    <source>
        <strain evidence="1 2">2918</strain>
    </source>
</reference>
<protein>
    <submittedName>
        <fullName evidence="1">Uncharacterized protein</fullName>
    </submittedName>
</protein>
<accession>A0A7V8VFZ7</accession>
<dbReference type="Proteomes" id="UP000542342">
    <property type="component" value="Unassembled WGS sequence"/>
</dbReference>
<gene>
    <name evidence="1" type="ORF">H0921_14455</name>
</gene>
<name>A0A7V8VFZ7_9BACT</name>